<dbReference type="EC" id="2.8.1.12" evidence="4"/>
<dbReference type="InterPro" id="IPR003448">
    <property type="entry name" value="Mopterin_biosynth_MoaE"/>
</dbReference>
<comment type="pathway">
    <text evidence="4">Cofactor biosynthesis; molybdopterin biosynthesis.</text>
</comment>
<evidence type="ECO:0000256" key="2">
    <source>
        <dbReference type="ARBA" id="ARBA00022679"/>
    </source>
</evidence>
<dbReference type="STRING" id="656061.D5GI04"/>
<dbReference type="HOGENOM" id="CLU_089568_0_1_1"/>
<feature type="binding site" evidence="4">
    <location>
        <begin position="130"/>
        <end position="131"/>
    </location>
    <ligand>
        <name>substrate</name>
    </ligand>
</feature>
<evidence type="ECO:0000256" key="1">
    <source>
        <dbReference type="ARBA" id="ARBA00022490"/>
    </source>
</evidence>
<sequence length="187" mass="20740">MSEQANKVEGEKEKEWEGKQSPHPEFLTKENIHVELTSAPLSITQVMDRVRSPKAGALVLFAGTTRDNFDNKPVAHLAYTAYTPRALATMMSICEEVLRERGLMAICIVHRIGEVPIGEESVLIAVAGKHRGETWRGGEEALEKVKERVEVWKMERFVGGDGVWRSNRDGKVGVRVDEGDDAGVEGD</sequence>
<keyword evidence="1 4" id="KW-0963">Cytoplasm</keyword>
<dbReference type="Proteomes" id="UP000006911">
    <property type="component" value="Unassembled WGS sequence"/>
</dbReference>
<evidence type="ECO:0000256" key="5">
    <source>
        <dbReference type="SAM" id="MobiDB-lite"/>
    </source>
</evidence>
<keyword evidence="2 4" id="KW-0808">Transferase</keyword>
<feature type="region of interest" description="Disordered" evidence="5">
    <location>
        <begin position="1"/>
        <end position="23"/>
    </location>
</feature>
<comment type="function">
    <text evidence="4">Catalytic subunit of the molybdopterin synthase complex, a complex that catalyzes the conversion of precursor Z into molybdopterin. Acts by mediating the incorporation of 2 sulfur atoms from thiocarboxylated MOCS2A into precursor Z to generate a dithiolene group.</text>
</comment>
<comment type="similarity">
    <text evidence="4">Belongs to the MoaE family. MOCS2B subfamily.</text>
</comment>
<name>D5GI04_TUBMM</name>
<dbReference type="GO" id="GO:1990140">
    <property type="term" value="C:molybdopterin synthase complex"/>
    <property type="evidence" value="ECO:0007669"/>
    <property type="project" value="UniProtKB-UniRule"/>
</dbReference>
<dbReference type="OMA" id="WKHQFFA"/>
<dbReference type="InParanoid" id="D5GI04"/>
<dbReference type="GO" id="GO:0006777">
    <property type="term" value="P:Mo-molybdopterin cofactor biosynthetic process"/>
    <property type="evidence" value="ECO:0007669"/>
    <property type="project" value="UniProtKB-UniRule"/>
</dbReference>
<organism evidence="6 7">
    <name type="scientific">Tuber melanosporum (strain Mel28)</name>
    <name type="common">Perigord black truffle</name>
    <dbReference type="NCBI Taxonomy" id="656061"/>
    <lineage>
        <taxon>Eukaryota</taxon>
        <taxon>Fungi</taxon>
        <taxon>Dikarya</taxon>
        <taxon>Ascomycota</taxon>
        <taxon>Pezizomycotina</taxon>
        <taxon>Pezizomycetes</taxon>
        <taxon>Pezizales</taxon>
        <taxon>Tuberaceae</taxon>
        <taxon>Tuber</taxon>
    </lineage>
</organism>
<keyword evidence="3 4" id="KW-0501">Molybdenum cofactor biosynthesis</keyword>
<protein>
    <recommendedName>
        <fullName evidence="4">Molybdopterin synthase catalytic subunit</fullName>
        <ecNumber evidence="4">2.8.1.12</ecNumber>
    </recommendedName>
    <alternativeName>
        <fullName evidence="4">Common component for nitrate reductase and xanthine dehydrogenase protein H</fullName>
    </alternativeName>
    <alternativeName>
        <fullName evidence="4">Molybdenum cofactor synthesis protein 2 large subunit</fullName>
    </alternativeName>
    <alternativeName>
        <fullName evidence="4">Molybdenum cofactor synthesis protein 2B</fullName>
        <shortName evidence="4">MOCS2B</shortName>
    </alternativeName>
</protein>
<dbReference type="FunFam" id="3.90.1170.40:FF:000003">
    <property type="entry name" value="Molybdopterin converting factor subunit 2"/>
    <property type="match status" value="1"/>
</dbReference>
<dbReference type="CDD" id="cd00756">
    <property type="entry name" value="MoaE"/>
    <property type="match status" value="1"/>
</dbReference>
<dbReference type="Gene3D" id="3.90.1170.40">
    <property type="entry name" value="Molybdopterin biosynthesis MoaE subunit"/>
    <property type="match status" value="1"/>
</dbReference>
<dbReference type="KEGG" id="tml:GSTUM_00008216001"/>
<evidence type="ECO:0000313" key="7">
    <source>
        <dbReference type="Proteomes" id="UP000006911"/>
    </source>
</evidence>
<feature type="binding site" evidence="4">
    <location>
        <position position="146"/>
    </location>
    <ligand>
        <name>substrate</name>
    </ligand>
</feature>
<dbReference type="SUPFAM" id="SSF54690">
    <property type="entry name" value="Molybdopterin synthase subunit MoaE"/>
    <property type="match status" value="1"/>
</dbReference>
<dbReference type="RefSeq" id="XP_002839956.1">
    <property type="nucleotide sequence ID" value="XM_002839910.1"/>
</dbReference>
<dbReference type="GeneID" id="9184232"/>
<dbReference type="Pfam" id="PF02391">
    <property type="entry name" value="MoaE"/>
    <property type="match status" value="1"/>
</dbReference>
<proteinExistence type="inferred from homology"/>
<evidence type="ECO:0000313" key="6">
    <source>
        <dbReference type="EMBL" id="CAZ84147.1"/>
    </source>
</evidence>
<dbReference type="EMBL" id="FN430322">
    <property type="protein sequence ID" value="CAZ84147.1"/>
    <property type="molecule type" value="Genomic_DNA"/>
</dbReference>
<accession>D5GI04</accession>
<keyword evidence="7" id="KW-1185">Reference proteome</keyword>
<reference evidence="6 7" key="1">
    <citation type="journal article" date="2010" name="Nature">
        <title>Perigord black truffle genome uncovers evolutionary origins and mechanisms of symbiosis.</title>
        <authorList>
            <person name="Martin F."/>
            <person name="Kohler A."/>
            <person name="Murat C."/>
            <person name="Balestrini R."/>
            <person name="Coutinho P.M."/>
            <person name="Jaillon O."/>
            <person name="Montanini B."/>
            <person name="Morin E."/>
            <person name="Noel B."/>
            <person name="Percudani R."/>
            <person name="Porcel B."/>
            <person name="Rubini A."/>
            <person name="Amicucci A."/>
            <person name="Amselem J."/>
            <person name="Anthouard V."/>
            <person name="Arcioni S."/>
            <person name="Artiguenave F."/>
            <person name="Aury J.M."/>
            <person name="Ballario P."/>
            <person name="Bolchi A."/>
            <person name="Brenna A."/>
            <person name="Brun A."/>
            <person name="Buee M."/>
            <person name="Cantarel B."/>
            <person name="Chevalier G."/>
            <person name="Couloux A."/>
            <person name="Da Silva C."/>
            <person name="Denoeud F."/>
            <person name="Duplessis S."/>
            <person name="Ghignone S."/>
            <person name="Hilselberger B."/>
            <person name="Iotti M."/>
            <person name="Marcais B."/>
            <person name="Mello A."/>
            <person name="Miranda M."/>
            <person name="Pacioni G."/>
            <person name="Quesneville H."/>
            <person name="Riccioni C."/>
            <person name="Ruotolo R."/>
            <person name="Splivallo R."/>
            <person name="Stocchi V."/>
            <person name="Tisserant E."/>
            <person name="Viscomi A.R."/>
            <person name="Zambonelli A."/>
            <person name="Zampieri E."/>
            <person name="Henrissat B."/>
            <person name="Lebrun M.H."/>
            <person name="Paolocci F."/>
            <person name="Bonfante P."/>
            <person name="Ottonello S."/>
            <person name="Wincker P."/>
        </authorList>
    </citation>
    <scope>NUCLEOTIDE SEQUENCE [LARGE SCALE GENOMIC DNA]</scope>
    <source>
        <strain evidence="6 7">Mel28</strain>
    </source>
</reference>
<dbReference type="GO" id="GO:0030366">
    <property type="term" value="F:molybdopterin synthase activity"/>
    <property type="evidence" value="ECO:0007669"/>
    <property type="project" value="UniProtKB-UniRule"/>
</dbReference>
<dbReference type="InterPro" id="IPR036563">
    <property type="entry name" value="MoaE_sf"/>
</dbReference>
<dbReference type="eggNOG" id="KOG3307">
    <property type="taxonomic scope" value="Eukaryota"/>
</dbReference>
<dbReference type="InterPro" id="IPR028888">
    <property type="entry name" value="MOCS2B_euk"/>
</dbReference>
<dbReference type="UniPathway" id="UPA00344"/>
<evidence type="ECO:0000256" key="3">
    <source>
        <dbReference type="ARBA" id="ARBA00023150"/>
    </source>
</evidence>
<dbReference type="PANTHER" id="PTHR23404">
    <property type="entry name" value="MOLYBDOPTERIN SYNTHASE RELATED"/>
    <property type="match status" value="1"/>
</dbReference>
<comment type="catalytic activity">
    <reaction evidence="4">
        <text>2 [molybdopterin-synthase sulfur-carrier protein]-C-terminal-Gly-aminoethanethioate + cyclic pyranopterin phosphate + H2O = molybdopterin + 2 [molybdopterin-synthase sulfur-carrier protein]-C-terminal Gly-Gly + 2 H(+)</text>
        <dbReference type="Rhea" id="RHEA:26333"/>
        <dbReference type="Rhea" id="RHEA-COMP:12202"/>
        <dbReference type="Rhea" id="RHEA-COMP:19907"/>
        <dbReference type="ChEBI" id="CHEBI:15377"/>
        <dbReference type="ChEBI" id="CHEBI:15378"/>
        <dbReference type="ChEBI" id="CHEBI:58698"/>
        <dbReference type="ChEBI" id="CHEBI:59648"/>
        <dbReference type="ChEBI" id="CHEBI:90778"/>
        <dbReference type="ChEBI" id="CHEBI:232372"/>
        <dbReference type="EC" id="2.8.1.12"/>
    </reaction>
</comment>
<gene>
    <name evidence="4" type="primary">cnxH</name>
    <name evidence="6" type="ORF">GSTUM_00008216001</name>
</gene>
<dbReference type="HAMAP" id="MF_03052">
    <property type="entry name" value="MOC2B"/>
    <property type="match status" value="1"/>
</dbReference>
<dbReference type="AlphaFoldDB" id="D5GI04"/>
<comment type="subunit">
    <text evidence="4">Heterotetramer; composed of 2 small (MOCS2A) and 2 large (MOCS2B) subunits.</text>
</comment>
<comment type="subcellular location">
    <subcellularLocation>
        <location evidence="4">Cytoplasm</location>
    </subcellularLocation>
</comment>
<feature type="binding site" evidence="4">
    <location>
        <begin position="153"/>
        <end position="155"/>
    </location>
    <ligand>
        <name>substrate</name>
    </ligand>
</feature>
<evidence type="ECO:0000256" key="4">
    <source>
        <dbReference type="HAMAP-Rule" id="MF_03052"/>
    </source>
</evidence>